<dbReference type="EMBL" id="FQYO01000002">
    <property type="protein sequence ID" value="SHI56037.1"/>
    <property type="molecule type" value="Genomic_DNA"/>
</dbReference>
<protein>
    <submittedName>
        <fullName evidence="2">SH3 domain-containing protein</fullName>
    </submittedName>
</protein>
<name>A0A1M6C4S5_9RHOB</name>
<dbReference type="AlphaFoldDB" id="A0A1M6C4S5"/>
<dbReference type="PROSITE" id="PS51781">
    <property type="entry name" value="SH3B"/>
    <property type="match status" value="1"/>
</dbReference>
<dbReference type="STRING" id="1447782.SAMN05444417_1009"/>
<dbReference type="RefSeq" id="WP_073326733.1">
    <property type="nucleotide sequence ID" value="NZ_FQYO01000002.1"/>
</dbReference>
<dbReference type="Pfam" id="PF08239">
    <property type="entry name" value="SH3_3"/>
    <property type="match status" value="1"/>
</dbReference>
<organism evidence="2 3">
    <name type="scientific">Wenxinia saemankumensis</name>
    <dbReference type="NCBI Taxonomy" id="1447782"/>
    <lineage>
        <taxon>Bacteria</taxon>
        <taxon>Pseudomonadati</taxon>
        <taxon>Pseudomonadota</taxon>
        <taxon>Alphaproteobacteria</taxon>
        <taxon>Rhodobacterales</taxon>
        <taxon>Roseobacteraceae</taxon>
        <taxon>Wenxinia</taxon>
    </lineage>
</organism>
<evidence type="ECO:0000259" key="1">
    <source>
        <dbReference type="PROSITE" id="PS51781"/>
    </source>
</evidence>
<accession>A0A1M6C4S5</accession>
<reference evidence="2 3" key="1">
    <citation type="submission" date="2016-11" db="EMBL/GenBank/DDBJ databases">
        <authorList>
            <person name="Jaros S."/>
            <person name="Januszkiewicz K."/>
            <person name="Wedrychowicz H."/>
        </authorList>
    </citation>
    <scope>NUCLEOTIDE SEQUENCE [LARGE SCALE GENOMIC DNA]</scope>
    <source>
        <strain evidence="2 3">DSM 100565</strain>
    </source>
</reference>
<sequence>MNRFIIASFLFMGVAYYEMSGGSDFIPETRSGDIAAAPQAQTAPVLPVREASIVPVVSTSSSATAAGMDTAGEARIVPASLGAAPAPAPAADRSPLSPEQMANITPVFTSLSESPDGSASVPIEDLNVARVDANRLNVRSGPSTGNGVVDQVSRGMEVAVVETVDGWSLIRIEGDGVEGWVADRFLVR</sequence>
<gene>
    <name evidence="2" type="ORF">SAMN05444417_1009</name>
</gene>
<keyword evidence="3" id="KW-1185">Reference proteome</keyword>
<proteinExistence type="predicted"/>
<dbReference type="OrthoDB" id="7433551at2"/>
<evidence type="ECO:0000313" key="3">
    <source>
        <dbReference type="Proteomes" id="UP000184292"/>
    </source>
</evidence>
<evidence type="ECO:0000313" key="2">
    <source>
        <dbReference type="EMBL" id="SHI56037.1"/>
    </source>
</evidence>
<dbReference type="Gene3D" id="2.30.30.40">
    <property type="entry name" value="SH3 Domains"/>
    <property type="match status" value="1"/>
</dbReference>
<feature type="domain" description="SH3b" evidence="1">
    <location>
        <begin position="126"/>
        <end position="188"/>
    </location>
</feature>
<dbReference type="Proteomes" id="UP000184292">
    <property type="component" value="Unassembled WGS sequence"/>
</dbReference>
<dbReference type="InterPro" id="IPR003646">
    <property type="entry name" value="SH3-like_bac-type"/>
</dbReference>